<protein>
    <submittedName>
        <fullName evidence="2">Uncharacterized protein</fullName>
    </submittedName>
</protein>
<gene>
    <name evidence="2" type="ORF">HCN52_04420</name>
</gene>
<sequence length="173" mass="17871">MTTAPARRAACPVRAAATAYAATRAGHLPAPVPPVPGQTGIRIPPTQLEIPMTLTSPTAAAATATRRWAAGPDRRTPPTAALLAYADGRIVLALGAVRHHLTREDAGILAVLLETGGYRAGSDGTDLGVELLWDGVTLRHFSRPARVVQMHLAGPEVVGLRDALTTVAAGGAR</sequence>
<evidence type="ECO:0000256" key="1">
    <source>
        <dbReference type="SAM" id="SignalP"/>
    </source>
</evidence>
<evidence type="ECO:0000313" key="2">
    <source>
        <dbReference type="EMBL" id="NJQ14199.1"/>
    </source>
</evidence>
<dbReference type="EMBL" id="JAAVJC010000018">
    <property type="protein sequence ID" value="NJQ14199.1"/>
    <property type="molecule type" value="Genomic_DNA"/>
</dbReference>
<name>A0ABX1CAL5_9ACTN</name>
<dbReference type="RefSeq" id="WP_168087031.1">
    <property type="nucleotide sequence ID" value="NZ_JAAVJC010000018.1"/>
</dbReference>
<organism evidence="2 3">
    <name type="scientific">Streptomyces bohaiensis</name>
    <dbReference type="NCBI Taxonomy" id="1431344"/>
    <lineage>
        <taxon>Bacteria</taxon>
        <taxon>Bacillati</taxon>
        <taxon>Actinomycetota</taxon>
        <taxon>Actinomycetes</taxon>
        <taxon>Kitasatosporales</taxon>
        <taxon>Streptomycetaceae</taxon>
        <taxon>Streptomyces</taxon>
    </lineage>
</organism>
<accession>A0ABX1CAL5</accession>
<evidence type="ECO:0000313" key="3">
    <source>
        <dbReference type="Proteomes" id="UP000727056"/>
    </source>
</evidence>
<keyword evidence="1" id="KW-0732">Signal</keyword>
<proteinExistence type="predicted"/>
<reference evidence="2 3" key="1">
    <citation type="submission" date="2020-03" db="EMBL/GenBank/DDBJ databases">
        <title>Draft genome of Streptomyces sp. ventii, isolated from the Axial Seamount in the Pacific Ocean, and resequencing of the two type strains Streptomyces lonarensis strain NCL 716 and Streptomyces bohaiensis strain 11A07.</title>
        <authorList>
            <person name="Loughran R.M."/>
            <person name="Pfannmuller K.M."/>
            <person name="Wasson B.J."/>
            <person name="Deadmond M.C."/>
            <person name="Paddock B.E."/>
            <person name="Koyack M.J."/>
            <person name="Gallegos D.A."/>
            <person name="Mitchell E.A."/>
            <person name="Ushijima B."/>
            <person name="Saw J.H."/>
            <person name="Mcphail K.L."/>
            <person name="Videau P."/>
        </authorList>
    </citation>
    <scope>NUCLEOTIDE SEQUENCE [LARGE SCALE GENOMIC DNA]</scope>
    <source>
        <strain evidence="2 3">11A07</strain>
    </source>
</reference>
<keyword evidence="3" id="KW-1185">Reference proteome</keyword>
<dbReference type="Proteomes" id="UP000727056">
    <property type="component" value="Unassembled WGS sequence"/>
</dbReference>
<feature type="signal peptide" evidence="1">
    <location>
        <begin position="1"/>
        <end position="21"/>
    </location>
</feature>
<comment type="caution">
    <text evidence="2">The sequence shown here is derived from an EMBL/GenBank/DDBJ whole genome shotgun (WGS) entry which is preliminary data.</text>
</comment>
<feature type="chain" id="PRO_5045264051" evidence="1">
    <location>
        <begin position="22"/>
        <end position="173"/>
    </location>
</feature>